<name>A0A6P1NZ57_9BACT</name>
<proteinExistence type="predicted"/>
<keyword evidence="3" id="KW-1185">Reference proteome</keyword>
<sequence length="274" mass="30209">MKNILLVCVLLISTLAQAQQFQGKILDPLNAPLEYVNIGVIGRDVGTVSSAKGTFTLALHDSLNAETILFSAIGYKPVQWKVSEFKQKFAGQMASIHLQEDVVALNEVVVRPRKYKTKVVGNTTDSKAMMAGFKINGLGSEVGSVLKINKPSFVEKITVNVARNQYDTLFLRINFYKMGKNGPEENLLREPIFINLAKQDVGNSLSVDLSKHNIYLDSDSFLALELVKDLGDGGLWFSAGLFNKDSYFRKASQGNWESIPVVGLGFNATISQER</sequence>
<evidence type="ECO:0000313" key="2">
    <source>
        <dbReference type="EMBL" id="QHL87268.1"/>
    </source>
</evidence>
<accession>A0A6P1NZ57</accession>
<keyword evidence="1" id="KW-0732">Signal</keyword>
<dbReference type="AlphaFoldDB" id="A0A6P1NZ57"/>
<dbReference type="EMBL" id="CP047897">
    <property type="protein sequence ID" value="QHL87268.1"/>
    <property type="molecule type" value="Genomic_DNA"/>
</dbReference>
<gene>
    <name evidence="2" type="ORF">GU926_07415</name>
</gene>
<feature type="signal peptide" evidence="1">
    <location>
        <begin position="1"/>
        <end position="18"/>
    </location>
</feature>
<dbReference type="Pfam" id="PF13715">
    <property type="entry name" value="CarbopepD_reg_2"/>
    <property type="match status" value="1"/>
</dbReference>
<dbReference type="InterPro" id="IPR008969">
    <property type="entry name" value="CarboxyPept-like_regulatory"/>
</dbReference>
<organism evidence="2 3">
    <name type="scientific">Nibribacter ruber</name>
    <dbReference type="NCBI Taxonomy" id="2698458"/>
    <lineage>
        <taxon>Bacteria</taxon>
        <taxon>Pseudomonadati</taxon>
        <taxon>Bacteroidota</taxon>
        <taxon>Cytophagia</taxon>
        <taxon>Cytophagales</taxon>
        <taxon>Hymenobacteraceae</taxon>
        <taxon>Nibribacter</taxon>
    </lineage>
</organism>
<evidence type="ECO:0000256" key="1">
    <source>
        <dbReference type="SAM" id="SignalP"/>
    </source>
</evidence>
<dbReference type="Proteomes" id="UP000464214">
    <property type="component" value="Chromosome"/>
</dbReference>
<evidence type="ECO:0008006" key="4">
    <source>
        <dbReference type="Google" id="ProtNLM"/>
    </source>
</evidence>
<dbReference type="RefSeq" id="WP_160690518.1">
    <property type="nucleotide sequence ID" value="NZ_CP047897.1"/>
</dbReference>
<protein>
    <recommendedName>
        <fullName evidence="4">Carboxypeptidase-like regulatory domain-containing protein</fullName>
    </recommendedName>
</protein>
<feature type="chain" id="PRO_5026803327" description="Carboxypeptidase-like regulatory domain-containing protein" evidence="1">
    <location>
        <begin position="19"/>
        <end position="274"/>
    </location>
</feature>
<dbReference type="SUPFAM" id="SSF49464">
    <property type="entry name" value="Carboxypeptidase regulatory domain-like"/>
    <property type="match status" value="1"/>
</dbReference>
<reference evidence="2 3" key="1">
    <citation type="submission" date="2020-01" db="EMBL/GenBank/DDBJ databases">
        <authorList>
            <person name="Kim M."/>
        </authorList>
    </citation>
    <scope>NUCLEOTIDE SEQUENCE [LARGE SCALE GENOMIC DNA]</scope>
    <source>
        <strain evidence="2 3">BT10</strain>
    </source>
</reference>
<dbReference type="KEGG" id="nib:GU926_07415"/>
<evidence type="ECO:0000313" key="3">
    <source>
        <dbReference type="Proteomes" id="UP000464214"/>
    </source>
</evidence>